<sequence length="198" mass="22500">MVRISEAITKDHQDLESLYKAIVTSGDADEQKRFQNQFTWELARHAVAEELVVHPAIEKVLPDGKETTDRDRREHSTVRTLSAARAKQLLDVLQDLECSDKEYLPTLTALMDGFTEHMNQETIELLELESNIATKDSEQLTKLLRQTKIFVPSSLYQTVPAEPPYETPAGLLTAPLDHLQTIFSKWPQTENSQNWPSG</sequence>
<reference evidence="2" key="2">
    <citation type="journal article" date="2023" name="IMA Fungus">
        <title>Comparative genomic study of the Penicillium genus elucidates a diverse pangenome and 15 lateral gene transfer events.</title>
        <authorList>
            <person name="Petersen C."/>
            <person name="Sorensen T."/>
            <person name="Nielsen M.R."/>
            <person name="Sondergaard T.E."/>
            <person name="Sorensen J.L."/>
            <person name="Fitzpatrick D.A."/>
            <person name="Frisvad J.C."/>
            <person name="Nielsen K.L."/>
        </authorList>
    </citation>
    <scope>NUCLEOTIDE SEQUENCE</scope>
    <source>
        <strain evidence="2">IBT 35675</strain>
    </source>
</reference>
<keyword evidence="3" id="KW-1185">Reference proteome</keyword>
<dbReference type="Pfam" id="PF01814">
    <property type="entry name" value="Hemerythrin"/>
    <property type="match status" value="1"/>
</dbReference>
<dbReference type="PANTHER" id="PTHR35585">
    <property type="entry name" value="HHE DOMAIN PROTEIN (AFU_ORTHOLOGUE AFUA_4G00730)"/>
    <property type="match status" value="1"/>
</dbReference>
<dbReference type="Gene3D" id="1.20.120.520">
    <property type="entry name" value="nmb1532 protein domain like"/>
    <property type="match status" value="1"/>
</dbReference>
<dbReference type="EMBL" id="JAPZBR010000007">
    <property type="protein sequence ID" value="KAJ5346302.1"/>
    <property type="molecule type" value="Genomic_DNA"/>
</dbReference>
<name>A0A9W9R124_PENBR</name>
<gene>
    <name evidence="2" type="ORF">N7541_008784</name>
</gene>
<comment type="caution">
    <text evidence="2">The sequence shown here is derived from an EMBL/GenBank/DDBJ whole genome shotgun (WGS) entry which is preliminary data.</text>
</comment>
<evidence type="ECO:0000313" key="2">
    <source>
        <dbReference type="EMBL" id="KAJ5346302.1"/>
    </source>
</evidence>
<dbReference type="Proteomes" id="UP001148299">
    <property type="component" value="Unassembled WGS sequence"/>
</dbReference>
<accession>A0A9W9R124</accession>
<dbReference type="InterPro" id="IPR012312">
    <property type="entry name" value="Hemerythrin-like"/>
</dbReference>
<evidence type="ECO:0000313" key="3">
    <source>
        <dbReference type="Proteomes" id="UP001148299"/>
    </source>
</evidence>
<dbReference type="AlphaFoldDB" id="A0A9W9R124"/>
<evidence type="ECO:0000259" key="1">
    <source>
        <dbReference type="Pfam" id="PF01814"/>
    </source>
</evidence>
<feature type="domain" description="Hemerythrin-like" evidence="1">
    <location>
        <begin position="4"/>
        <end position="122"/>
    </location>
</feature>
<protein>
    <recommendedName>
        <fullName evidence="1">Hemerythrin-like domain-containing protein</fullName>
    </recommendedName>
</protein>
<proteinExistence type="predicted"/>
<reference evidence="2" key="1">
    <citation type="submission" date="2022-12" db="EMBL/GenBank/DDBJ databases">
        <authorList>
            <person name="Petersen C."/>
        </authorList>
    </citation>
    <scope>NUCLEOTIDE SEQUENCE</scope>
    <source>
        <strain evidence="2">IBT 35675</strain>
    </source>
</reference>
<dbReference type="PANTHER" id="PTHR35585:SF1">
    <property type="entry name" value="HHE DOMAIN PROTEIN (AFU_ORTHOLOGUE AFUA_4G00730)"/>
    <property type="match status" value="1"/>
</dbReference>
<organism evidence="2 3">
    <name type="scientific">Penicillium brevicompactum</name>
    <dbReference type="NCBI Taxonomy" id="5074"/>
    <lineage>
        <taxon>Eukaryota</taxon>
        <taxon>Fungi</taxon>
        <taxon>Dikarya</taxon>
        <taxon>Ascomycota</taxon>
        <taxon>Pezizomycotina</taxon>
        <taxon>Eurotiomycetes</taxon>
        <taxon>Eurotiomycetidae</taxon>
        <taxon>Eurotiales</taxon>
        <taxon>Aspergillaceae</taxon>
        <taxon>Penicillium</taxon>
    </lineage>
</organism>